<organism evidence="2 3">
    <name type="scientific">Laccaria amethystina LaAM-08-1</name>
    <dbReference type="NCBI Taxonomy" id="1095629"/>
    <lineage>
        <taxon>Eukaryota</taxon>
        <taxon>Fungi</taxon>
        <taxon>Dikarya</taxon>
        <taxon>Basidiomycota</taxon>
        <taxon>Agaricomycotina</taxon>
        <taxon>Agaricomycetes</taxon>
        <taxon>Agaricomycetidae</taxon>
        <taxon>Agaricales</taxon>
        <taxon>Agaricineae</taxon>
        <taxon>Hydnangiaceae</taxon>
        <taxon>Laccaria</taxon>
    </lineage>
</organism>
<reference evidence="3" key="2">
    <citation type="submission" date="2015-01" db="EMBL/GenBank/DDBJ databases">
        <title>Evolutionary Origins and Diversification of the Mycorrhizal Mutualists.</title>
        <authorList>
            <consortium name="DOE Joint Genome Institute"/>
            <consortium name="Mycorrhizal Genomics Consortium"/>
            <person name="Kohler A."/>
            <person name="Kuo A."/>
            <person name="Nagy L.G."/>
            <person name="Floudas D."/>
            <person name="Copeland A."/>
            <person name="Barry K.W."/>
            <person name="Cichocki N."/>
            <person name="Veneault-Fourrey C."/>
            <person name="LaButti K."/>
            <person name="Lindquist E.A."/>
            <person name="Lipzen A."/>
            <person name="Lundell T."/>
            <person name="Morin E."/>
            <person name="Murat C."/>
            <person name="Riley R."/>
            <person name="Ohm R."/>
            <person name="Sun H."/>
            <person name="Tunlid A."/>
            <person name="Henrissat B."/>
            <person name="Grigoriev I.V."/>
            <person name="Hibbett D.S."/>
            <person name="Martin F."/>
        </authorList>
    </citation>
    <scope>NUCLEOTIDE SEQUENCE [LARGE SCALE GENOMIC DNA]</scope>
    <source>
        <strain evidence="3">LaAM-08-1</strain>
    </source>
</reference>
<proteinExistence type="predicted"/>
<dbReference type="HOGENOM" id="CLU_020082_0_0_1"/>
<feature type="compositionally biased region" description="Basic and acidic residues" evidence="1">
    <location>
        <begin position="389"/>
        <end position="400"/>
    </location>
</feature>
<keyword evidence="3" id="KW-1185">Reference proteome</keyword>
<name>A0A0C9X2J2_9AGAR</name>
<feature type="region of interest" description="Disordered" evidence="1">
    <location>
        <begin position="317"/>
        <end position="346"/>
    </location>
</feature>
<dbReference type="STRING" id="1095629.A0A0C9X2J2"/>
<accession>A0A0C9X2J2</accession>
<gene>
    <name evidence="2" type="ORF">K443DRAFT_108789</name>
</gene>
<reference evidence="2 3" key="1">
    <citation type="submission" date="2014-04" db="EMBL/GenBank/DDBJ databases">
        <authorList>
            <consortium name="DOE Joint Genome Institute"/>
            <person name="Kuo A."/>
            <person name="Kohler A."/>
            <person name="Nagy L.G."/>
            <person name="Floudas D."/>
            <person name="Copeland A."/>
            <person name="Barry K.W."/>
            <person name="Cichocki N."/>
            <person name="Veneault-Fourrey C."/>
            <person name="LaButti K."/>
            <person name="Lindquist E.A."/>
            <person name="Lipzen A."/>
            <person name="Lundell T."/>
            <person name="Morin E."/>
            <person name="Murat C."/>
            <person name="Sun H."/>
            <person name="Tunlid A."/>
            <person name="Henrissat B."/>
            <person name="Grigoriev I.V."/>
            <person name="Hibbett D.S."/>
            <person name="Martin F."/>
            <person name="Nordberg H.P."/>
            <person name="Cantor M.N."/>
            <person name="Hua S.X."/>
        </authorList>
    </citation>
    <scope>NUCLEOTIDE SEQUENCE [LARGE SCALE GENOMIC DNA]</scope>
    <source>
        <strain evidence="2 3">LaAM-08-1</strain>
    </source>
</reference>
<dbReference type="AlphaFoldDB" id="A0A0C9X2J2"/>
<feature type="region of interest" description="Disordered" evidence="1">
    <location>
        <begin position="368"/>
        <end position="425"/>
    </location>
</feature>
<dbReference type="EMBL" id="KN838756">
    <property type="protein sequence ID" value="KIJ95423.1"/>
    <property type="molecule type" value="Genomic_DNA"/>
</dbReference>
<evidence type="ECO:0000313" key="2">
    <source>
        <dbReference type="EMBL" id="KIJ95423.1"/>
    </source>
</evidence>
<evidence type="ECO:0000313" key="3">
    <source>
        <dbReference type="Proteomes" id="UP000054477"/>
    </source>
</evidence>
<dbReference type="OrthoDB" id="2803783at2759"/>
<dbReference type="Proteomes" id="UP000054477">
    <property type="component" value="Unassembled WGS sequence"/>
</dbReference>
<protein>
    <submittedName>
        <fullName evidence="2">Uncharacterized protein</fullName>
    </submittedName>
</protein>
<evidence type="ECO:0000256" key="1">
    <source>
        <dbReference type="SAM" id="MobiDB-lite"/>
    </source>
</evidence>
<sequence>MPRNSWATEEQWDWLETHKAAFIESKQKETTSKVFFLAIVKEFREKWPVPPATDAEITEAGSAELAVKAKCTKCDKRVREWFHNNTCNVASKIGTATSVLDLKPKPKMLQAWQAYHVLRYEKQWKPHIDRLWETYKTEWESKNLDEKPPKSRLQLMNEFMREQYKATDEDMKKQCEAYRRSRKESSVAPGSEAERNLQFQIAIELLPRTLETIGESISQKTGWYVTIIAGGPTPNSNGMIMTYLSHTGQTKEGDTFEKFLGPKQYDEYLLDFEKFLHASFCKLWVISLWLHKLTSWIAKVDCELRCILHSETETVDTSGKAQVEGADDDEGKTGSSNKKRSAVQSDYELRKEKNIKELKMVLNRVKEMYPMPKDLEPSQTKKPKSRKKQPAEKGQVVRRESQRRKGKEQELTRCVRGVVTNVTEH</sequence>